<keyword evidence="3" id="KW-1185">Reference proteome</keyword>
<evidence type="ECO:0000313" key="3">
    <source>
        <dbReference type="Proteomes" id="UP000801492"/>
    </source>
</evidence>
<evidence type="ECO:0000313" key="2">
    <source>
        <dbReference type="EMBL" id="KAF2879972.1"/>
    </source>
</evidence>
<dbReference type="SUPFAM" id="SSF52540">
    <property type="entry name" value="P-loop containing nucleoside triphosphate hydrolases"/>
    <property type="match status" value="1"/>
</dbReference>
<dbReference type="AlphaFoldDB" id="A0A8K0FXG9"/>
<dbReference type="InterPro" id="IPR027417">
    <property type="entry name" value="P-loop_NTPase"/>
</dbReference>
<evidence type="ECO:0000259" key="1">
    <source>
        <dbReference type="Pfam" id="PF21530"/>
    </source>
</evidence>
<feature type="domain" description="DNA helicase Pif1-like 2B" evidence="1">
    <location>
        <begin position="118"/>
        <end position="161"/>
    </location>
</feature>
<sequence>MQVALQNDISAGVFSKTLLDIGNGKIPVDSSTGLISFPTNFCQFTTSKEELISKVFPNIDTNYKNHAWLSERTILAATNKDVNDLNIKIQSQINGQIHSFKSIDSIIDPNEVVNYLTEFLNSLDLPGLPPHYLQLKVESVIIMLRNLNQPKLCNGTRLAVKKIMNNLIEAAIIIGKFKGEDVLIPRIPLMPTDFAIQFKRVQFPVHLAFAMSINKSQGQSLEPLPETRWESRIKAINPLYHQIGEVYDSLEQIANDGNRRKY</sequence>
<name>A0A8K0FXG9_IGNLU</name>
<accession>A0A8K0FXG9</accession>
<proteinExistence type="predicted"/>
<gene>
    <name evidence="2" type="ORF">ILUMI_26197</name>
</gene>
<protein>
    <recommendedName>
        <fullName evidence="1">DNA helicase Pif1-like 2B domain-containing protein</fullName>
    </recommendedName>
</protein>
<reference evidence="2" key="1">
    <citation type="submission" date="2019-08" db="EMBL/GenBank/DDBJ databases">
        <title>The genome of the North American firefly Photinus pyralis.</title>
        <authorList>
            <consortium name="Photinus pyralis genome working group"/>
            <person name="Fallon T.R."/>
            <person name="Sander Lower S.E."/>
            <person name="Weng J.-K."/>
        </authorList>
    </citation>
    <scope>NUCLEOTIDE SEQUENCE</scope>
    <source>
        <strain evidence="2">TRF0915ILg1</strain>
        <tissue evidence="2">Whole body</tissue>
    </source>
</reference>
<organism evidence="2 3">
    <name type="scientific">Ignelater luminosus</name>
    <name type="common">Cucubano</name>
    <name type="synonym">Pyrophorus luminosus</name>
    <dbReference type="NCBI Taxonomy" id="2038154"/>
    <lineage>
        <taxon>Eukaryota</taxon>
        <taxon>Metazoa</taxon>
        <taxon>Ecdysozoa</taxon>
        <taxon>Arthropoda</taxon>
        <taxon>Hexapoda</taxon>
        <taxon>Insecta</taxon>
        <taxon>Pterygota</taxon>
        <taxon>Neoptera</taxon>
        <taxon>Endopterygota</taxon>
        <taxon>Coleoptera</taxon>
        <taxon>Polyphaga</taxon>
        <taxon>Elateriformia</taxon>
        <taxon>Elateroidea</taxon>
        <taxon>Elateridae</taxon>
        <taxon>Agrypninae</taxon>
        <taxon>Pyrophorini</taxon>
        <taxon>Ignelater</taxon>
    </lineage>
</organism>
<dbReference type="PANTHER" id="PTHR10492">
    <property type="match status" value="1"/>
</dbReference>
<dbReference type="OrthoDB" id="6622900at2759"/>
<comment type="caution">
    <text evidence="2">The sequence shown here is derived from an EMBL/GenBank/DDBJ whole genome shotgun (WGS) entry which is preliminary data.</text>
</comment>
<dbReference type="Pfam" id="PF21530">
    <property type="entry name" value="Pif1_2B_dom"/>
    <property type="match status" value="1"/>
</dbReference>
<dbReference type="InterPro" id="IPR049163">
    <property type="entry name" value="Pif1-like_2B_dom"/>
</dbReference>
<dbReference type="Proteomes" id="UP000801492">
    <property type="component" value="Unassembled WGS sequence"/>
</dbReference>
<dbReference type="EMBL" id="VTPC01091045">
    <property type="protein sequence ID" value="KAF2879972.1"/>
    <property type="molecule type" value="Genomic_DNA"/>
</dbReference>
<dbReference type="PANTHER" id="PTHR10492:SF57">
    <property type="entry name" value="ATP-DEPENDENT DNA HELICASE"/>
    <property type="match status" value="1"/>
</dbReference>